<organism evidence="3 4">
    <name type="scientific">Puia dinghuensis</name>
    <dbReference type="NCBI Taxonomy" id="1792502"/>
    <lineage>
        <taxon>Bacteria</taxon>
        <taxon>Pseudomonadati</taxon>
        <taxon>Bacteroidota</taxon>
        <taxon>Chitinophagia</taxon>
        <taxon>Chitinophagales</taxon>
        <taxon>Chitinophagaceae</taxon>
        <taxon>Puia</taxon>
    </lineage>
</organism>
<keyword evidence="1" id="KW-0472">Membrane</keyword>
<dbReference type="Pfam" id="PF01757">
    <property type="entry name" value="Acyl_transf_3"/>
    <property type="match status" value="1"/>
</dbReference>
<evidence type="ECO:0000313" key="4">
    <source>
        <dbReference type="Proteomes" id="UP000607559"/>
    </source>
</evidence>
<accession>A0A8J2U723</accession>
<dbReference type="PANTHER" id="PTHR36927">
    <property type="entry name" value="BLR4337 PROTEIN"/>
    <property type="match status" value="1"/>
</dbReference>
<dbReference type="GO" id="GO:0016747">
    <property type="term" value="F:acyltransferase activity, transferring groups other than amino-acyl groups"/>
    <property type="evidence" value="ECO:0007669"/>
    <property type="project" value="InterPro"/>
</dbReference>
<keyword evidence="1" id="KW-0812">Transmembrane</keyword>
<feature type="transmembrane region" description="Helical" evidence="1">
    <location>
        <begin position="112"/>
        <end position="132"/>
    </location>
</feature>
<dbReference type="PANTHER" id="PTHR36927:SF4">
    <property type="entry name" value="BLR5718 PROTEIN"/>
    <property type="match status" value="1"/>
</dbReference>
<protein>
    <recommendedName>
        <fullName evidence="2">Acyltransferase 3 domain-containing protein</fullName>
    </recommendedName>
</protein>
<proteinExistence type="predicted"/>
<feature type="transmembrane region" description="Helical" evidence="1">
    <location>
        <begin position="373"/>
        <end position="395"/>
    </location>
</feature>
<dbReference type="InterPro" id="IPR002656">
    <property type="entry name" value="Acyl_transf_3_dom"/>
</dbReference>
<reference evidence="3" key="2">
    <citation type="submission" date="2020-09" db="EMBL/GenBank/DDBJ databases">
        <authorList>
            <person name="Sun Q."/>
            <person name="Zhou Y."/>
        </authorList>
    </citation>
    <scope>NUCLEOTIDE SEQUENCE</scope>
    <source>
        <strain evidence="3">CGMCC 1.15448</strain>
    </source>
</reference>
<name>A0A8J2U723_9BACT</name>
<reference evidence="3" key="1">
    <citation type="journal article" date="2014" name="Int. J. Syst. Evol. Microbiol.">
        <title>Complete genome sequence of Corynebacterium casei LMG S-19264T (=DSM 44701T), isolated from a smear-ripened cheese.</title>
        <authorList>
            <consortium name="US DOE Joint Genome Institute (JGI-PGF)"/>
            <person name="Walter F."/>
            <person name="Albersmeier A."/>
            <person name="Kalinowski J."/>
            <person name="Ruckert C."/>
        </authorList>
    </citation>
    <scope>NUCLEOTIDE SEQUENCE</scope>
    <source>
        <strain evidence="3">CGMCC 1.15448</strain>
    </source>
</reference>
<dbReference type="AlphaFoldDB" id="A0A8J2U723"/>
<evidence type="ECO:0000313" key="3">
    <source>
        <dbReference type="EMBL" id="GGA82861.1"/>
    </source>
</evidence>
<comment type="caution">
    <text evidence="3">The sequence shown here is derived from an EMBL/GenBank/DDBJ whole genome shotgun (WGS) entry which is preliminary data.</text>
</comment>
<feature type="transmembrane region" description="Helical" evidence="1">
    <location>
        <begin position="32"/>
        <end position="50"/>
    </location>
</feature>
<keyword evidence="4" id="KW-1185">Reference proteome</keyword>
<gene>
    <name evidence="3" type="ORF">GCM10011511_02350</name>
</gene>
<feature type="transmembrane region" description="Helical" evidence="1">
    <location>
        <begin position="70"/>
        <end position="92"/>
    </location>
</feature>
<feature type="transmembrane region" description="Helical" evidence="1">
    <location>
        <begin position="163"/>
        <end position="180"/>
    </location>
</feature>
<evidence type="ECO:0000256" key="1">
    <source>
        <dbReference type="SAM" id="Phobius"/>
    </source>
</evidence>
<feature type="transmembrane region" description="Helical" evidence="1">
    <location>
        <begin position="340"/>
        <end position="361"/>
    </location>
</feature>
<feature type="transmembrane region" description="Helical" evidence="1">
    <location>
        <begin position="307"/>
        <end position="328"/>
    </location>
</feature>
<feature type="transmembrane region" description="Helical" evidence="1">
    <location>
        <begin position="227"/>
        <end position="248"/>
    </location>
</feature>
<sequence length="405" mass="45254">MELLTPAISAPSIKAPAATATARLPFIDNLRWVMIMLVLSMHAAVTYSGHGSWYYNEKTHLSLGEEFTFVTYQVFLQSFFMGLLFFVAGYFVPGAYDRKGGLRFLRDRAYRLGLPSLLWIFVLQPITGYYAAGNWAADDPHRSFLREYAHYITRGRFLSGNGPLWFCIALLFFCCVYAGWRTLASTTRKTSAAPRPFPRTAVIAGFIALIAIATFLVRITWPNGTNFYNMQFCYFSQYVAFFIAGTLAYRNSWLTTLPASTGRRWGRIGRLGGLVLWFALILLGGALKGNTAPYDGGWHWQSLGMSTLESLAGVGISLSLLTLFRSSFNSQVPRVNGGRAAFFSANAFAVYVFHPPILIVITRLITGWHGEALLKFLVATVLSIIVTFALSAWVFRRIPLLKNIL</sequence>
<feature type="transmembrane region" description="Helical" evidence="1">
    <location>
        <begin position="201"/>
        <end position="221"/>
    </location>
</feature>
<dbReference type="EMBL" id="BMJC01000001">
    <property type="protein sequence ID" value="GGA82861.1"/>
    <property type="molecule type" value="Genomic_DNA"/>
</dbReference>
<dbReference type="Proteomes" id="UP000607559">
    <property type="component" value="Unassembled WGS sequence"/>
</dbReference>
<feature type="domain" description="Acyltransferase 3" evidence="2">
    <location>
        <begin position="25"/>
        <end position="391"/>
    </location>
</feature>
<keyword evidence="1" id="KW-1133">Transmembrane helix</keyword>
<dbReference type="InterPro" id="IPR050623">
    <property type="entry name" value="Glucan_succinyl_AcylTrfase"/>
</dbReference>
<feature type="transmembrane region" description="Helical" evidence="1">
    <location>
        <begin position="268"/>
        <end position="287"/>
    </location>
</feature>
<evidence type="ECO:0000259" key="2">
    <source>
        <dbReference type="Pfam" id="PF01757"/>
    </source>
</evidence>
<dbReference type="RefSeq" id="WP_188927680.1">
    <property type="nucleotide sequence ID" value="NZ_BMJC01000001.1"/>
</dbReference>